<dbReference type="EMBL" id="KQ094164">
    <property type="protein sequence ID" value="KMS94345.1"/>
    <property type="molecule type" value="Genomic_DNA"/>
</dbReference>
<reference evidence="1 2" key="1">
    <citation type="journal article" date="2014" name="Nature">
        <title>The genome of the recently domesticated crop plant sugar beet (Beta vulgaris).</title>
        <authorList>
            <person name="Dohm J.C."/>
            <person name="Minoche A.E."/>
            <person name="Holtgrawe D."/>
            <person name="Capella-Gutierrez S."/>
            <person name="Zakrzewski F."/>
            <person name="Tafer H."/>
            <person name="Rupp O."/>
            <person name="Sorensen T.R."/>
            <person name="Stracke R."/>
            <person name="Reinhardt R."/>
            <person name="Goesmann A."/>
            <person name="Kraft T."/>
            <person name="Schulz B."/>
            <person name="Stadler P.F."/>
            <person name="Schmidt T."/>
            <person name="Gabaldon T."/>
            <person name="Lehrach H."/>
            <person name="Weisshaar B."/>
            <person name="Himmelbauer H."/>
        </authorList>
    </citation>
    <scope>NUCLEOTIDE SEQUENCE [LARGE SCALE GENOMIC DNA]</scope>
    <source>
        <tissue evidence="1">Taproot</tissue>
    </source>
</reference>
<dbReference type="OrthoDB" id="1618373at2759"/>
<evidence type="ECO:0000313" key="2">
    <source>
        <dbReference type="Proteomes" id="UP000035740"/>
    </source>
</evidence>
<proteinExistence type="predicted"/>
<gene>
    <name evidence="1" type="ORF">BVRB_022340</name>
</gene>
<dbReference type="Gramene" id="KMS94345">
    <property type="protein sequence ID" value="KMS94345"/>
    <property type="gene ID" value="BVRB_022340"/>
</dbReference>
<organism evidence="1 2">
    <name type="scientific">Beta vulgaris subsp. vulgaris</name>
    <name type="common">Beet</name>
    <dbReference type="NCBI Taxonomy" id="3555"/>
    <lineage>
        <taxon>Eukaryota</taxon>
        <taxon>Viridiplantae</taxon>
        <taxon>Streptophyta</taxon>
        <taxon>Embryophyta</taxon>
        <taxon>Tracheophyta</taxon>
        <taxon>Spermatophyta</taxon>
        <taxon>Magnoliopsida</taxon>
        <taxon>eudicotyledons</taxon>
        <taxon>Gunneridae</taxon>
        <taxon>Pentapetalae</taxon>
        <taxon>Caryophyllales</taxon>
        <taxon>Chenopodiaceae</taxon>
        <taxon>Betoideae</taxon>
        <taxon>Beta</taxon>
    </lineage>
</organism>
<keyword evidence="2" id="KW-1185">Reference proteome</keyword>
<accession>A0A0J8DU53</accession>
<name>A0A0J8DU53_BETVV</name>
<dbReference type="Proteomes" id="UP000035740">
    <property type="component" value="Unassembled WGS sequence"/>
</dbReference>
<dbReference type="AlphaFoldDB" id="A0A0J8DU53"/>
<evidence type="ECO:0000313" key="1">
    <source>
        <dbReference type="EMBL" id="KMS94345.1"/>
    </source>
</evidence>
<protein>
    <submittedName>
        <fullName evidence="1">Uncharacterized protein</fullName>
    </submittedName>
</protein>
<sequence length="93" mass="10054">MLNPLGVTPTACCPTSGIHRLRRGLPGYLILFAPHAFAPQRQYRASEPPSPLVFLRISTNFTSTLAVPLTSPELKISVSKAVLELSSRISPPT</sequence>